<evidence type="ECO:0000313" key="2">
    <source>
        <dbReference type="EMBL" id="QJH98850.1"/>
    </source>
</evidence>
<reference evidence="1" key="1">
    <citation type="submission" date="2020-03" db="EMBL/GenBank/DDBJ databases">
        <title>The deep terrestrial virosphere.</title>
        <authorList>
            <person name="Holmfeldt K."/>
            <person name="Nilsson E."/>
            <person name="Simone D."/>
            <person name="Lopez-Fernandez M."/>
            <person name="Wu X."/>
            <person name="de Brujin I."/>
            <person name="Lundin D."/>
            <person name="Andersson A."/>
            <person name="Bertilsson S."/>
            <person name="Dopson M."/>
        </authorList>
    </citation>
    <scope>NUCLEOTIDE SEQUENCE</scope>
    <source>
        <strain evidence="1">TM448A00312</strain>
        <strain evidence="2">TM448B01411</strain>
    </source>
</reference>
<sequence>MKNIDLIKNSVRELKKMRDDDESAHSFEDELRGSVLKDIASGKYSKKECQEFAREVLKTSKIDFARWCA</sequence>
<name>A0A6H1ZFD3_9ZZZZ</name>
<dbReference type="EMBL" id="MT144002">
    <property type="protein sequence ID" value="QJA46077.1"/>
    <property type="molecule type" value="Genomic_DNA"/>
</dbReference>
<accession>A0A6H1ZFD3</accession>
<organism evidence="1">
    <name type="scientific">viral metagenome</name>
    <dbReference type="NCBI Taxonomy" id="1070528"/>
    <lineage>
        <taxon>unclassified sequences</taxon>
        <taxon>metagenomes</taxon>
        <taxon>organismal metagenomes</taxon>
    </lineage>
</organism>
<gene>
    <name evidence="1" type="ORF">TM448A00312_0035</name>
    <name evidence="2" type="ORF">TM448B01411_0005</name>
</gene>
<protein>
    <submittedName>
        <fullName evidence="1">Uncharacterized protein</fullName>
    </submittedName>
</protein>
<dbReference type="AlphaFoldDB" id="A0A6H1ZFD3"/>
<proteinExistence type="predicted"/>
<dbReference type="EMBL" id="MT144755">
    <property type="protein sequence ID" value="QJH98850.1"/>
    <property type="molecule type" value="Genomic_DNA"/>
</dbReference>
<evidence type="ECO:0000313" key="1">
    <source>
        <dbReference type="EMBL" id="QJA46077.1"/>
    </source>
</evidence>